<feature type="domain" description="Alpha-L-arabinofuranosidase C-terminal" evidence="9">
    <location>
        <begin position="431"/>
        <end position="626"/>
    </location>
</feature>
<dbReference type="GO" id="GO:0046556">
    <property type="term" value="F:alpha-L-arabinofuranosidase activity"/>
    <property type="evidence" value="ECO:0007669"/>
    <property type="project" value="UniProtKB-EC"/>
</dbReference>
<dbReference type="PANTHER" id="PTHR31776">
    <property type="entry name" value="ALPHA-L-ARABINOFURANOSIDASE 1"/>
    <property type="match status" value="1"/>
</dbReference>
<keyword evidence="7" id="KW-0325">Glycoprotein</keyword>
<reference evidence="10 11" key="1">
    <citation type="journal article" date="2020" name="ISME J.">
        <title>Uncovering the hidden diversity of litter-decomposition mechanisms in mushroom-forming fungi.</title>
        <authorList>
            <person name="Floudas D."/>
            <person name="Bentzer J."/>
            <person name="Ahren D."/>
            <person name="Johansson T."/>
            <person name="Persson P."/>
            <person name="Tunlid A."/>
        </authorList>
    </citation>
    <scope>NUCLEOTIDE SEQUENCE [LARGE SCALE GENOMIC DNA]</scope>
    <source>
        <strain evidence="10 11">CBS 406.79</strain>
    </source>
</reference>
<evidence type="ECO:0000313" key="10">
    <source>
        <dbReference type="EMBL" id="KAF5377147.1"/>
    </source>
</evidence>
<gene>
    <name evidence="10" type="ORF">D9757_008791</name>
</gene>
<evidence type="ECO:0000256" key="4">
    <source>
        <dbReference type="ARBA" id="ARBA00012670"/>
    </source>
</evidence>
<name>A0A8H5H5M5_9AGAR</name>
<feature type="chain" id="PRO_5034889189" description="non-reducing end alpha-L-arabinofuranosidase" evidence="8">
    <location>
        <begin position="24"/>
        <end position="639"/>
    </location>
</feature>
<dbReference type="Gene3D" id="3.20.20.80">
    <property type="entry name" value="Glycosidases"/>
    <property type="match status" value="2"/>
</dbReference>
<evidence type="ECO:0000256" key="1">
    <source>
        <dbReference type="ARBA" id="ARBA00001462"/>
    </source>
</evidence>
<protein>
    <recommendedName>
        <fullName evidence="4">non-reducing end alpha-L-arabinofuranosidase</fullName>
        <ecNumber evidence="4">3.2.1.55</ecNumber>
    </recommendedName>
</protein>
<dbReference type="Proteomes" id="UP000518752">
    <property type="component" value="Unassembled WGS sequence"/>
</dbReference>
<sequence>MILHGKLYLISCIFSLLPLQVQSVLAPSNALNLRITTNTTHEIPSTLYAYMWEDINHSGDGGLYAESLQNRTFQGVIPGTQTLLTRGNRSMERGCRSLIGFKNRKRLGCSSHQFGSHHSERIKVQEGWTYKGSFYVKFNTYTGSITVSLKSARGTIFASKSLTGISSSCKKFSFELKPSTSAANDDNVFGIGKRENGMRIDLAEAMAATNPTVWSFPGGNQLEGLSFDTRWKWNETIGPPENRPGRVADWSYPNTDGLGLLEYLNWAEDSGALNRFLLAQEPILGVWAGISAANYSDFADWPTIPEAGLQPYIEDVLNELEFIVGNSSTKWGQLETDIDFDGGNEDQVWITLLSLHSSKKTCTRHTDGNRSLRLLAPSIRKWSSWQPVFQAWLWILRINSSTFINTTHRRFEENAFFFDSYPRNGTKWFIGEYAVTSTNDSNALGSFDQGRLQYPTLAGAAAEAAFMTGMGRNSYVVRAQVWSLEVAVNSEKPALPYSLQHIRDYQWTPDIISFDASRVVKSTSYHVQQMFSTNRGTQVLATLPASDANSVPLYWVASYNNETHVVFLKLSNTGTDDLVGDITLDFTTSGFATAISLNSPVLSPISGLFNISNTIEEPESIIPSFSFQNPTRYIPCYER</sequence>
<keyword evidence="5 8" id="KW-0732">Signal</keyword>
<organism evidence="10 11">
    <name type="scientific">Collybiopsis confluens</name>
    <dbReference type="NCBI Taxonomy" id="2823264"/>
    <lineage>
        <taxon>Eukaryota</taxon>
        <taxon>Fungi</taxon>
        <taxon>Dikarya</taxon>
        <taxon>Basidiomycota</taxon>
        <taxon>Agaricomycotina</taxon>
        <taxon>Agaricomycetes</taxon>
        <taxon>Agaricomycetidae</taxon>
        <taxon>Agaricales</taxon>
        <taxon>Marasmiineae</taxon>
        <taxon>Omphalotaceae</taxon>
        <taxon>Collybiopsis</taxon>
    </lineage>
</organism>
<evidence type="ECO:0000256" key="6">
    <source>
        <dbReference type="ARBA" id="ARBA00022801"/>
    </source>
</evidence>
<feature type="signal peptide" evidence="8">
    <location>
        <begin position="1"/>
        <end position="23"/>
    </location>
</feature>
<comment type="pathway">
    <text evidence="2">Glycan metabolism; L-arabinan degradation.</text>
</comment>
<dbReference type="OrthoDB" id="406864at2759"/>
<dbReference type="InterPro" id="IPR051563">
    <property type="entry name" value="Glycosyl_Hydrolase_51"/>
</dbReference>
<keyword evidence="6" id="KW-0378">Hydrolase</keyword>
<dbReference type="InterPro" id="IPR017853">
    <property type="entry name" value="GH"/>
</dbReference>
<dbReference type="GO" id="GO:0046373">
    <property type="term" value="P:L-arabinose metabolic process"/>
    <property type="evidence" value="ECO:0007669"/>
    <property type="project" value="InterPro"/>
</dbReference>
<comment type="caution">
    <text evidence="10">The sequence shown here is derived from an EMBL/GenBank/DDBJ whole genome shotgun (WGS) entry which is preliminary data.</text>
</comment>
<dbReference type="GO" id="GO:0031222">
    <property type="term" value="P:arabinan catabolic process"/>
    <property type="evidence" value="ECO:0007669"/>
    <property type="project" value="UniProtKB-UniPathway"/>
</dbReference>
<keyword evidence="11" id="KW-1185">Reference proteome</keyword>
<dbReference type="UniPathway" id="UPA00667"/>
<dbReference type="EMBL" id="JAACJN010000085">
    <property type="protein sequence ID" value="KAF5377147.1"/>
    <property type="molecule type" value="Genomic_DNA"/>
</dbReference>
<dbReference type="InterPro" id="IPR010720">
    <property type="entry name" value="Alpha-L-AF_C"/>
</dbReference>
<evidence type="ECO:0000256" key="8">
    <source>
        <dbReference type="SAM" id="SignalP"/>
    </source>
</evidence>
<proteinExistence type="inferred from homology"/>
<evidence type="ECO:0000256" key="5">
    <source>
        <dbReference type="ARBA" id="ARBA00022729"/>
    </source>
</evidence>
<evidence type="ECO:0000313" key="11">
    <source>
        <dbReference type="Proteomes" id="UP000518752"/>
    </source>
</evidence>
<dbReference type="SUPFAM" id="SSF51445">
    <property type="entry name" value="(Trans)glycosidases"/>
    <property type="match status" value="1"/>
</dbReference>
<dbReference type="SMART" id="SM00813">
    <property type="entry name" value="Alpha-L-AF_C"/>
    <property type="match status" value="1"/>
</dbReference>
<evidence type="ECO:0000256" key="2">
    <source>
        <dbReference type="ARBA" id="ARBA00004834"/>
    </source>
</evidence>
<evidence type="ECO:0000256" key="3">
    <source>
        <dbReference type="ARBA" id="ARBA00007186"/>
    </source>
</evidence>
<dbReference type="PANTHER" id="PTHR31776:SF0">
    <property type="entry name" value="ALPHA-L-ARABINOFURANOSIDASE 1"/>
    <property type="match status" value="1"/>
</dbReference>
<dbReference type="Pfam" id="PF06964">
    <property type="entry name" value="Alpha-L-AF_C"/>
    <property type="match status" value="1"/>
</dbReference>
<dbReference type="InterPro" id="IPR055235">
    <property type="entry name" value="ASD1_cat"/>
</dbReference>
<dbReference type="Pfam" id="PF22848">
    <property type="entry name" value="ASD1_dom"/>
    <property type="match status" value="1"/>
</dbReference>
<accession>A0A8H5H5M5</accession>
<comment type="catalytic activity">
    <reaction evidence="1">
        <text>Hydrolysis of terminal non-reducing alpha-L-arabinofuranoside residues in alpha-L-arabinosides.</text>
        <dbReference type="EC" id="3.2.1.55"/>
    </reaction>
</comment>
<evidence type="ECO:0000256" key="7">
    <source>
        <dbReference type="ARBA" id="ARBA00023180"/>
    </source>
</evidence>
<dbReference type="EC" id="3.2.1.55" evidence="4"/>
<evidence type="ECO:0000259" key="9">
    <source>
        <dbReference type="SMART" id="SM00813"/>
    </source>
</evidence>
<dbReference type="AlphaFoldDB" id="A0A8H5H5M5"/>
<comment type="similarity">
    <text evidence="3">Belongs to the glycosyl hydrolase 51 family.</text>
</comment>